<dbReference type="SUPFAM" id="SSF53756">
    <property type="entry name" value="UDP-Glycosyltransferase/glycogen phosphorylase"/>
    <property type="match status" value="1"/>
</dbReference>
<dbReference type="Proteomes" id="UP001500822">
    <property type="component" value="Unassembled WGS sequence"/>
</dbReference>
<protein>
    <submittedName>
        <fullName evidence="6">Glycosyltransferase family 4 protein</fullName>
    </submittedName>
</protein>
<keyword evidence="1" id="KW-0328">Glycosyltransferase</keyword>
<organism evidence="6 7">
    <name type="scientific">Gordonia alkaliphila</name>
    <dbReference type="NCBI Taxonomy" id="1053547"/>
    <lineage>
        <taxon>Bacteria</taxon>
        <taxon>Bacillati</taxon>
        <taxon>Actinomycetota</taxon>
        <taxon>Actinomycetes</taxon>
        <taxon>Mycobacteriales</taxon>
        <taxon>Gordoniaceae</taxon>
        <taxon>Gordonia</taxon>
    </lineage>
</organism>
<reference evidence="7" key="1">
    <citation type="journal article" date="2019" name="Int. J. Syst. Evol. Microbiol.">
        <title>The Global Catalogue of Microorganisms (GCM) 10K type strain sequencing project: providing services to taxonomists for standard genome sequencing and annotation.</title>
        <authorList>
            <consortium name="The Broad Institute Genomics Platform"/>
            <consortium name="The Broad Institute Genome Sequencing Center for Infectious Disease"/>
            <person name="Wu L."/>
            <person name="Ma J."/>
        </authorList>
    </citation>
    <scope>NUCLEOTIDE SEQUENCE [LARGE SCALE GENOMIC DNA]</scope>
    <source>
        <strain evidence="7">JCM 18077</strain>
    </source>
</reference>
<dbReference type="InterPro" id="IPR028098">
    <property type="entry name" value="Glyco_trans_4-like_N"/>
</dbReference>
<evidence type="ECO:0000259" key="4">
    <source>
        <dbReference type="Pfam" id="PF00534"/>
    </source>
</evidence>
<evidence type="ECO:0000313" key="7">
    <source>
        <dbReference type="Proteomes" id="UP001500822"/>
    </source>
</evidence>
<name>A0ABP8Z1T2_9ACTN</name>
<dbReference type="Gene3D" id="3.40.50.2000">
    <property type="entry name" value="Glycogen Phosphorylase B"/>
    <property type="match status" value="2"/>
</dbReference>
<evidence type="ECO:0000256" key="1">
    <source>
        <dbReference type="ARBA" id="ARBA00022676"/>
    </source>
</evidence>
<evidence type="ECO:0000313" key="6">
    <source>
        <dbReference type="EMBL" id="GAA4743936.1"/>
    </source>
</evidence>
<feature type="domain" description="Glycosyl transferase family 1" evidence="4">
    <location>
        <begin position="236"/>
        <end position="389"/>
    </location>
</feature>
<dbReference type="Pfam" id="PF13439">
    <property type="entry name" value="Glyco_transf_4"/>
    <property type="match status" value="1"/>
</dbReference>
<dbReference type="PANTHER" id="PTHR46401:SF2">
    <property type="entry name" value="GLYCOSYLTRANSFERASE WBBK-RELATED"/>
    <property type="match status" value="1"/>
</dbReference>
<sequence>MSAQPPLRIALLSYRSKPHCGGQGVYVRHLSRELALLGHQVEVFSGQPYPVLDQAALDAGVTLTEVPSLDLYGEPEPFRTPKLGEYRDLLDVLEVAMMWTAAFGEPLTFSMRAARLLKSRRADFDVVHDNQCLGYGLLDIKRRGFPLVATIHHPITRDRSLAVRAAKGLSKITAWRWHSFLAMQGRVARRIPSLLTVSKTSEDDIRDAFGVRDGALATIPLGVDVDLFAPRGERVPGRIVCVASADAPLKGVAYLLEAFAKVAADHPVSLTLVSKLDPEGPSARLIEQLSIGDKVSVVSGLDDDELAALLASAEIACVPSLYEGFSLPAVEAMSCGTPLVATRAGAIPEVVGDAAVLVDPRDAEGLAAALRELLDDPDLAAEFGAAGRARVTENYSWAAVAAATAERYRAAIAATRGARLPLENPPVPSTPEVPTTPKENAAC</sequence>
<feature type="domain" description="Glycosyltransferase subfamily 4-like N-terminal" evidence="5">
    <location>
        <begin position="21"/>
        <end position="226"/>
    </location>
</feature>
<feature type="region of interest" description="Disordered" evidence="3">
    <location>
        <begin position="420"/>
        <end position="443"/>
    </location>
</feature>
<keyword evidence="7" id="KW-1185">Reference proteome</keyword>
<dbReference type="InterPro" id="IPR001296">
    <property type="entry name" value="Glyco_trans_1"/>
</dbReference>
<dbReference type="Pfam" id="PF00534">
    <property type="entry name" value="Glycos_transf_1"/>
    <property type="match status" value="1"/>
</dbReference>
<gene>
    <name evidence="6" type="ORF">GCM10023217_10960</name>
</gene>
<evidence type="ECO:0000256" key="2">
    <source>
        <dbReference type="ARBA" id="ARBA00022679"/>
    </source>
</evidence>
<accession>A0ABP8Z1T2</accession>
<keyword evidence="2" id="KW-0808">Transferase</keyword>
<dbReference type="CDD" id="cd03801">
    <property type="entry name" value="GT4_PimA-like"/>
    <property type="match status" value="1"/>
</dbReference>
<dbReference type="PANTHER" id="PTHR46401">
    <property type="entry name" value="GLYCOSYLTRANSFERASE WBBK-RELATED"/>
    <property type="match status" value="1"/>
</dbReference>
<comment type="caution">
    <text evidence="6">The sequence shown here is derived from an EMBL/GenBank/DDBJ whole genome shotgun (WGS) entry which is preliminary data.</text>
</comment>
<proteinExistence type="predicted"/>
<evidence type="ECO:0000259" key="5">
    <source>
        <dbReference type="Pfam" id="PF13439"/>
    </source>
</evidence>
<evidence type="ECO:0000256" key="3">
    <source>
        <dbReference type="SAM" id="MobiDB-lite"/>
    </source>
</evidence>
<dbReference type="EMBL" id="BAABIE010000004">
    <property type="protein sequence ID" value="GAA4743936.1"/>
    <property type="molecule type" value="Genomic_DNA"/>
</dbReference>